<proteinExistence type="predicted"/>
<organism evidence="2 3">
    <name type="scientific">Stenotrophomonas acidaminiphila</name>
    <dbReference type="NCBI Taxonomy" id="128780"/>
    <lineage>
        <taxon>Bacteria</taxon>
        <taxon>Pseudomonadati</taxon>
        <taxon>Pseudomonadota</taxon>
        <taxon>Gammaproteobacteria</taxon>
        <taxon>Lysobacterales</taxon>
        <taxon>Lysobacteraceae</taxon>
        <taxon>Stenotrophomonas</taxon>
    </lineage>
</organism>
<dbReference type="Proteomes" id="UP000061010">
    <property type="component" value="Chromosome"/>
</dbReference>
<dbReference type="PATRIC" id="fig|128780.6.peg.3583"/>
<gene>
    <name evidence="2" type="ORF">AOT14_35380</name>
</gene>
<evidence type="ECO:0000313" key="3">
    <source>
        <dbReference type="Proteomes" id="UP000061010"/>
    </source>
</evidence>
<protein>
    <recommendedName>
        <fullName evidence="4">Lipoprotein</fullName>
    </recommendedName>
</protein>
<dbReference type="EMBL" id="CP012900">
    <property type="protein sequence ID" value="ALJ29874.1"/>
    <property type="molecule type" value="Genomic_DNA"/>
</dbReference>
<evidence type="ECO:0008006" key="4">
    <source>
        <dbReference type="Google" id="ProtNLM"/>
    </source>
</evidence>
<dbReference type="AlphaFoldDB" id="A0A0S1B4E2"/>
<feature type="chain" id="PRO_5006588619" description="Lipoprotein" evidence="1">
    <location>
        <begin position="22"/>
        <end position="194"/>
    </location>
</feature>
<evidence type="ECO:0000256" key="1">
    <source>
        <dbReference type="SAM" id="SignalP"/>
    </source>
</evidence>
<reference evidence="2 3" key="1">
    <citation type="journal article" date="2015" name="Genome Announc.">
        <title>Complete Genome Sequencing of Stenotrophomonas acidaminiphila ZAC14D2_NAIMI4_2, a Multidrug-Resistant Strain Isolated from Sediments of a Polluted River in Mexico, Uncovers New Antibiotic Resistance Genes and a Novel Class-II Lasso Peptide Biosynthesis Gene Cluster.</title>
        <authorList>
            <person name="Vinuesa P."/>
            <person name="Ochoa-Sanchez L.E."/>
        </authorList>
    </citation>
    <scope>NUCLEOTIDE SEQUENCE [LARGE SCALE GENOMIC DNA]</scope>
    <source>
        <strain evidence="2 3">ZAC14D2_NAIMI4_2</strain>
    </source>
</reference>
<sequence precursor="true">MKIISGTVWALLLTACSPAPSGVLAGAKHAPIEATSLATADIDASHGSIAGLRIGMTKDQLVATGYTIIERLVMQEGDEYVVMDVSLGSDAIIECWFDDGRIERLRTTAEGMSDDKGIGVGSTLAELKAAYPGGRLITGNEDGRRYANFVSHSNVVFEMDMDALPQACFHDESGCDTRPDLRVRGVVMHSGPAG</sequence>
<dbReference type="OrthoDB" id="6058918at2"/>
<dbReference type="RefSeq" id="WP_054668260.1">
    <property type="nucleotide sequence ID" value="NZ_CP125110.1"/>
</dbReference>
<accession>A0A0S1B4E2</accession>
<name>A0A0S1B4E2_9GAMM</name>
<dbReference type="KEGG" id="sacz:AOT14_35380"/>
<evidence type="ECO:0000313" key="2">
    <source>
        <dbReference type="EMBL" id="ALJ29874.1"/>
    </source>
</evidence>
<feature type="signal peptide" evidence="1">
    <location>
        <begin position="1"/>
        <end position="21"/>
    </location>
</feature>
<keyword evidence="1" id="KW-0732">Signal</keyword>
<keyword evidence="3" id="KW-1185">Reference proteome</keyword>
<dbReference type="PROSITE" id="PS51257">
    <property type="entry name" value="PROKAR_LIPOPROTEIN"/>
    <property type="match status" value="1"/>
</dbReference>